<keyword evidence="6" id="KW-0598">Phosphotransferase system</keyword>
<evidence type="ECO:0000256" key="9">
    <source>
        <dbReference type="PIRSR" id="PIRSR618455-2"/>
    </source>
</evidence>
<evidence type="ECO:0000256" key="5">
    <source>
        <dbReference type="ARBA" id="ARBA00022679"/>
    </source>
</evidence>
<evidence type="ECO:0000313" key="11">
    <source>
        <dbReference type="EMBL" id="BBK23217.1"/>
    </source>
</evidence>
<dbReference type="GO" id="GO:0009401">
    <property type="term" value="P:phosphoenolpyruvate-dependent sugar phosphotransferase system"/>
    <property type="evidence" value="ECO:0007669"/>
    <property type="project" value="UniProtKB-KW"/>
</dbReference>
<dbReference type="GO" id="GO:0005737">
    <property type="term" value="C:cytoplasm"/>
    <property type="evidence" value="ECO:0007669"/>
    <property type="project" value="UniProtKB-SubCell"/>
</dbReference>
<dbReference type="NCBIfam" id="NF007288">
    <property type="entry name" value="PRK09756.1"/>
    <property type="match status" value="1"/>
</dbReference>
<evidence type="ECO:0000256" key="7">
    <source>
        <dbReference type="ARBA" id="ARBA00022777"/>
    </source>
</evidence>
<dbReference type="NCBIfam" id="TIGR00854">
    <property type="entry name" value="pts-sorbose"/>
    <property type="match status" value="1"/>
</dbReference>
<name>A0A6N4TKF7_9FIRM</name>
<evidence type="ECO:0000256" key="2">
    <source>
        <dbReference type="ARBA" id="ARBA00022448"/>
    </source>
</evidence>
<dbReference type="GO" id="GO:0016301">
    <property type="term" value="F:kinase activity"/>
    <property type="evidence" value="ECO:0007669"/>
    <property type="project" value="UniProtKB-KW"/>
</dbReference>
<evidence type="ECO:0000259" key="10">
    <source>
        <dbReference type="PROSITE" id="PS51101"/>
    </source>
</evidence>
<keyword evidence="2" id="KW-0813">Transport</keyword>
<dbReference type="Gene3D" id="3.40.35.10">
    <property type="entry name" value="Phosphotransferase system, sorbose subfamily IIB component"/>
    <property type="match status" value="1"/>
</dbReference>
<dbReference type="PROSITE" id="PS51101">
    <property type="entry name" value="PTS_EIIB_TYPE_4"/>
    <property type="match status" value="1"/>
</dbReference>
<dbReference type="InterPro" id="IPR004720">
    <property type="entry name" value="PTS_IIB_sorbose-sp"/>
</dbReference>
<evidence type="ECO:0000256" key="8">
    <source>
        <dbReference type="PIRSR" id="PIRSR618455-1"/>
    </source>
</evidence>
<evidence type="ECO:0000256" key="4">
    <source>
        <dbReference type="ARBA" id="ARBA00022597"/>
    </source>
</evidence>
<keyword evidence="4" id="KW-0762">Sugar transport</keyword>
<organism evidence="11 12">
    <name type="scientific">Amedibacterium intestinale</name>
    <dbReference type="NCBI Taxonomy" id="2583452"/>
    <lineage>
        <taxon>Bacteria</taxon>
        <taxon>Bacillati</taxon>
        <taxon>Bacillota</taxon>
        <taxon>Erysipelotrichia</taxon>
        <taxon>Erysipelotrichales</taxon>
        <taxon>Erysipelotrichaceae</taxon>
        <taxon>Amedibacterium</taxon>
    </lineage>
</organism>
<dbReference type="GO" id="GO:0008982">
    <property type="term" value="F:protein-N(PI)-phosphohistidine-sugar phosphotransferase activity"/>
    <property type="evidence" value="ECO:0007669"/>
    <property type="project" value="InterPro"/>
</dbReference>
<dbReference type="RefSeq" id="WP_115716278.1">
    <property type="nucleotide sequence ID" value="NZ_AP019695.1"/>
</dbReference>
<dbReference type="KEGG" id="aarg:Aargi30884_21200"/>
<dbReference type="CDD" id="cd00001">
    <property type="entry name" value="PTS_IIB_man"/>
    <property type="match status" value="1"/>
</dbReference>
<proteinExistence type="predicted"/>
<feature type="active site" description="Pros-phosphohistidine intermediate; for EIIB activity" evidence="8">
    <location>
        <position position="15"/>
    </location>
</feature>
<dbReference type="EMBL" id="AP019695">
    <property type="protein sequence ID" value="BBK23217.1"/>
    <property type="molecule type" value="Genomic_DNA"/>
</dbReference>
<evidence type="ECO:0000256" key="6">
    <source>
        <dbReference type="ARBA" id="ARBA00022683"/>
    </source>
</evidence>
<evidence type="ECO:0000256" key="1">
    <source>
        <dbReference type="ARBA" id="ARBA00004496"/>
    </source>
</evidence>
<accession>A0A6N4TKF7</accession>
<dbReference type="AlphaFoldDB" id="A0A6N4TKF7"/>
<dbReference type="Proteomes" id="UP000464754">
    <property type="component" value="Chromosome"/>
</dbReference>
<feature type="domain" description="PTS EIIB type-4" evidence="10">
    <location>
        <begin position="1"/>
        <end position="156"/>
    </location>
</feature>
<comment type="subcellular location">
    <subcellularLocation>
        <location evidence="1">Cytoplasm</location>
    </subcellularLocation>
</comment>
<protein>
    <submittedName>
        <fullName evidence="11">N-acetylgalactosamine-specific phosphotransferase enzyme IIB component 1</fullName>
    </submittedName>
</protein>
<keyword evidence="3" id="KW-0963">Cytoplasm</keyword>
<keyword evidence="12" id="KW-1185">Reference proteome</keyword>
<gene>
    <name evidence="11" type="ORF">Aargi30884_21200</name>
</gene>
<keyword evidence="5 11" id="KW-0808">Transferase</keyword>
<keyword evidence="7" id="KW-0418">Kinase</keyword>
<dbReference type="Pfam" id="PF03830">
    <property type="entry name" value="PTSIIB_sorb"/>
    <property type="match status" value="1"/>
</dbReference>
<sequence length="156" mass="17022">MPNIILTRIDNRLVHGQVGVTWTKTIGANLLLVANDEASQDKLQQQLMSVTAKSSGAGIRFFDIAKTAAIIGNAAPNQKIFIICKTPADVRRLVEAGVELKDVNVGNMHFSEGKRALSKKVYVDDKDMEDLKFLASKGINVYIQDVPGDPKTQIEG</sequence>
<feature type="modified residue" description="Phosphohistidine; by EIIA" evidence="9">
    <location>
        <position position="15"/>
    </location>
</feature>
<evidence type="ECO:0000313" key="12">
    <source>
        <dbReference type="Proteomes" id="UP000464754"/>
    </source>
</evidence>
<reference evidence="12" key="1">
    <citation type="submission" date="2019-05" db="EMBL/GenBank/DDBJ databases">
        <title>Complete genome sequencing of Absiella argi strain JCM 30884.</title>
        <authorList>
            <person name="Sakamoto M."/>
            <person name="Murakami T."/>
            <person name="Mori H."/>
        </authorList>
    </citation>
    <scope>NUCLEOTIDE SEQUENCE [LARGE SCALE GENOMIC DNA]</scope>
    <source>
        <strain evidence="12">JCM 30884</strain>
    </source>
</reference>
<dbReference type="SUPFAM" id="SSF52728">
    <property type="entry name" value="PTS IIb component"/>
    <property type="match status" value="1"/>
</dbReference>
<dbReference type="InterPro" id="IPR018455">
    <property type="entry name" value="PTS_IIB_sorbose-sp_subgr"/>
</dbReference>
<evidence type="ECO:0000256" key="3">
    <source>
        <dbReference type="ARBA" id="ARBA00022490"/>
    </source>
</evidence>
<dbReference type="InterPro" id="IPR036667">
    <property type="entry name" value="PTS_IIB_sorbose-sp_sf"/>
</dbReference>